<comment type="similarity">
    <text evidence="7">Belongs to the TonB-dependent receptor family.</text>
</comment>
<keyword evidence="10" id="KW-1185">Reference proteome</keyword>
<evidence type="ECO:0000256" key="3">
    <source>
        <dbReference type="ARBA" id="ARBA00022452"/>
    </source>
</evidence>
<evidence type="ECO:0000256" key="1">
    <source>
        <dbReference type="ARBA" id="ARBA00004571"/>
    </source>
</evidence>
<evidence type="ECO:0000313" key="9">
    <source>
        <dbReference type="EMBL" id="MEK8180195.1"/>
    </source>
</evidence>
<dbReference type="InterPro" id="IPR012910">
    <property type="entry name" value="Plug_dom"/>
</dbReference>
<evidence type="ECO:0000256" key="5">
    <source>
        <dbReference type="ARBA" id="ARBA00023136"/>
    </source>
</evidence>
<dbReference type="InterPro" id="IPR036942">
    <property type="entry name" value="Beta-barrel_TonB_sf"/>
</dbReference>
<dbReference type="InterPro" id="IPR037066">
    <property type="entry name" value="Plug_dom_sf"/>
</dbReference>
<dbReference type="PROSITE" id="PS52016">
    <property type="entry name" value="TONB_DEPENDENT_REC_3"/>
    <property type="match status" value="1"/>
</dbReference>
<proteinExistence type="inferred from homology"/>
<keyword evidence="5 7" id="KW-0472">Membrane</keyword>
<dbReference type="SUPFAM" id="SSF56935">
    <property type="entry name" value="Porins"/>
    <property type="match status" value="1"/>
</dbReference>
<evidence type="ECO:0000256" key="2">
    <source>
        <dbReference type="ARBA" id="ARBA00022448"/>
    </source>
</evidence>
<reference evidence="9 10" key="1">
    <citation type="submission" date="2024-04" db="EMBL/GenBank/DDBJ databases">
        <title>draft genome sequnece of Flavobacterium buctense JCM 30750.</title>
        <authorList>
            <person name="Kim D.-U."/>
        </authorList>
    </citation>
    <scope>NUCLEOTIDE SEQUENCE [LARGE SCALE GENOMIC DNA]</scope>
    <source>
        <strain evidence="9 10">JCM 30750</strain>
    </source>
</reference>
<feature type="domain" description="TonB-dependent receptor plug" evidence="8">
    <location>
        <begin position="142"/>
        <end position="206"/>
    </location>
</feature>
<keyword evidence="4 7" id="KW-0812">Transmembrane</keyword>
<dbReference type="RefSeq" id="WP_187660667.1">
    <property type="nucleotide sequence ID" value="NZ_JACTAB010000005.1"/>
</dbReference>
<comment type="caution">
    <text evidence="9">The sequence shown here is derived from an EMBL/GenBank/DDBJ whole genome shotgun (WGS) entry which is preliminary data.</text>
</comment>
<sequence length="764" mass="88291">MKKIVLLGFFLCWISLSWSQKKESFIYTNAQLTKVLSDIEKAFDVKYSYVDSLVASKRISVPKKLYTLAEINTEIEKQSTLKVIQINDRFYSINQAEANGNSEKITHLEEVIVEEFLAKGIQKTNQLYIISPQKVQTLPGITDADILQSLQQLPGVKSPNETATGLYIRGGTADQNLILMDGIRLYHPGHLFGMISSINPNVEQTVNYYNKAINPKFGERVSGIIDIKSTDKISDKTKINAGINALNADVYLQTPLVKNKLGLQLSGRKSYTEWLQTPTFNQLETKVFQNTNFEDFDNNNQFKFHDYSAKLNFKPNQKTDISLSGLVIKNDLDYQNVIETDSISNQKMNIENYGFSLNWMQKYSPRFTQKTLIFYSLYSFDYLKKQDYDSDKFEAFKKLNRVVDSGAELNFGYQINQQSHLDFGYQIFGNDISHLFNSFNQDIGVVLSLKQLYNVTHVGYMHFKQNFGSWNLQPGLRYSFFSQMKASSFEPRLLLQKTISEFFIWQASYERRSQILSQVRENATNDLSLENYVWVLSDNNEYPIQKANQFTSGFTFKKHNWLLDVDAYYKNITGITSFTLGFLGQNDNEIQQGNGFTKGVDVLLQKSAPTWRAWLTYTYQDSQSRFSTLNEGHYFASNADIKHSFNLAFNKKWNRFLFTAGWFWHSGKPFSTINDSGEITSYNSKRLPNYHRLDISGSYQFQSTKGHTFKIGASLYNLYNRNALISKELERNYTNVNDFATPRYSIQEFYSLGIMPNVFFRVNF</sequence>
<keyword evidence="3 7" id="KW-1134">Transmembrane beta strand</keyword>
<organism evidence="9 10">
    <name type="scientific">Flavobacterium buctense</name>
    <dbReference type="NCBI Taxonomy" id="1648146"/>
    <lineage>
        <taxon>Bacteria</taxon>
        <taxon>Pseudomonadati</taxon>
        <taxon>Bacteroidota</taxon>
        <taxon>Flavobacteriia</taxon>
        <taxon>Flavobacteriales</taxon>
        <taxon>Flavobacteriaceae</taxon>
        <taxon>Flavobacterium</taxon>
    </lineage>
</organism>
<dbReference type="Pfam" id="PF07715">
    <property type="entry name" value="Plug"/>
    <property type="match status" value="1"/>
</dbReference>
<name>A0ABU9E0N0_9FLAO</name>
<keyword evidence="9" id="KW-0675">Receptor</keyword>
<dbReference type="InterPro" id="IPR039426">
    <property type="entry name" value="TonB-dep_rcpt-like"/>
</dbReference>
<evidence type="ECO:0000256" key="4">
    <source>
        <dbReference type="ARBA" id="ARBA00022692"/>
    </source>
</evidence>
<dbReference type="EMBL" id="JBBPCB010000004">
    <property type="protein sequence ID" value="MEK8180195.1"/>
    <property type="molecule type" value="Genomic_DNA"/>
</dbReference>
<keyword evidence="2 7" id="KW-0813">Transport</keyword>
<evidence type="ECO:0000313" key="10">
    <source>
        <dbReference type="Proteomes" id="UP001491349"/>
    </source>
</evidence>
<accession>A0ABU9E0N0</accession>
<evidence type="ECO:0000259" key="8">
    <source>
        <dbReference type="Pfam" id="PF07715"/>
    </source>
</evidence>
<evidence type="ECO:0000256" key="6">
    <source>
        <dbReference type="ARBA" id="ARBA00023237"/>
    </source>
</evidence>
<gene>
    <name evidence="9" type="ORF">WMW71_07570</name>
</gene>
<dbReference type="Gene3D" id="2.170.130.10">
    <property type="entry name" value="TonB-dependent receptor, plug domain"/>
    <property type="match status" value="1"/>
</dbReference>
<protein>
    <submittedName>
        <fullName evidence="9">TonB-dependent receptor plug domain-containing protein</fullName>
    </submittedName>
</protein>
<evidence type="ECO:0000256" key="7">
    <source>
        <dbReference type="PROSITE-ProRule" id="PRU01360"/>
    </source>
</evidence>
<keyword evidence="6 7" id="KW-0998">Cell outer membrane</keyword>
<dbReference type="Proteomes" id="UP001491349">
    <property type="component" value="Unassembled WGS sequence"/>
</dbReference>
<dbReference type="Gene3D" id="2.40.170.20">
    <property type="entry name" value="TonB-dependent receptor, beta-barrel domain"/>
    <property type="match status" value="1"/>
</dbReference>
<comment type="subcellular location">
    <subcellularLocation>
        <location evidence="1 7">Cell outer membrane</location>
        <topology evidence="1 7">Multi-pass membrane protein</topology>
    </subcellularLocation>
</comment>